<keyword evidence="4" id="KW-0687">Ribonucleoprotein</keyword>
<keyword evidence="1 4" id="KW-0808">Transferase</keyword>
<dbReference type="SUPFAM" id="SSF55729">
    <property type="entry name" value="Acyl-CoA N-acyltransferases (Nat)"/>
    <property type="match status" value="1"/>
</dbReference>
<evidence type="ECO:0000256" key="2">
    <source>
        <dbReference type="ARBA" id="ARBA00023315"/>
    </source>
</evidence>
<name>A0A8I0DTZ6_9FIRM</name>
<dbReference type="GO" id="GO:0008080">
    <property type="term" value="F:N-acetyltransferase activity"/>
    <property type="evidence" value="ECO:0007669"/>
    <property type="project" value="InterPro"/>
</dbReference>
<keyword evidence="5" id="KW-1185">Reference proteome</keyword>
<evidence type="ECO:0000313" key="5">
    <source>
        <dbReference type="Proteomes" id="UP000615234"/>
    </source>
</evidence>
<dbReference type="PANTHER" id="PTHR42919">
    <property type="entry name" value="N-ALPHA-ACETYLTRANSFERASE"/>
    <property type="match status" value="1"/>
</dbReference>
<evidence type="ECO:0000313" key="4">
    <source>
        <dbReference type="EMBL" id="MBC5661767.1"/>
    </source>
</evidence>
<dbReference type="InterPro" id="IPR006464">
    <property type="entry name" value="AcTrfase_RimI/Ard1"/>
</dbReference>
<dbReference type="PANTHER" id="PTHR42919:SF8">
    <property type="entry name" value="N-ALPHA-ACETYLTRANSFERASE 50"/>
    <property type="match status" value="1"/>
</dbReference>
<dbReference type="CDD" id="cd04301">
    <property type="entry name" value="NAT_SF"/>
    <property type="match status" value="1"/>
</dbReference>
<dbReference type="AlphaFoldDB" id="A0A8I0DTZ6"/>
<keyword evidence="4" id="KW-0689">Ribosomal protein</keyword>
<dbReference type="RefSeq" id="WP_021943127.1">
    <property type="nucleotide sequence ID" value="NZ_JACOOX010000001.1"/>
</dbReference>
<dbReference type="Gene3D" id="3.40.630.30">
    <property type="match status" value="1"/>
</dbReference>
<gene>
    <name evidence="4" type="primary">rimI</name>
    <name evidence="4" type="ORF">H8S09_02465</name>
</gene>
<organism evidence="4 5">
    <name type="scientific">Coprococcus hominis</name>
    <name type="common">ex Liu et al. 2022</name>
    <dbReference type="NCBI Taxonomy" id="2763039"/>
    <lineage>
        <taxon>Bacteria</taxon>
        <taxon>Bacillati</taxon>
        <taxon>Bacillota</taxon>
        <taxon>Clostridia</taxon>
        <taxon>Lachnospirales</taxon>
        <taxon>Lachnospiraceae</taxon>
        <taxon>Coprococcus</taxon>
    </lineage>
</organism>
<dbReference type="InterPro" id="IPR016181">
    <property type="entry name" value="Acyl_CoA_acyltransferase"/>
</dbReference>
<feature type="domain" description="N-acetyltransferase" evidence="3">
    <location>
        <begin position="18"/>
        <end position="165"/>
    </location>
</feature>
<dbReference type="NCBIfam" id="TIGR01575">
    <property type="entry name" value="rimI"/>
    <property type="match status" value="1"/>
</dbReference>
<proteinExistence type="predicted"/>
<keyword evidence="2" id="KW-0012">Acyltransferase</keyword>
<comment type="caution">
    <text evidence="4">The sequence shown here is derived from an EMBL/GenBank/DDBJ whole genome shotgun (WGS) entry which is preliminary data.</text>
</comment>
<accession>A0A8I0DTZ6</accession>
<dbReference type="PROSITE" id="PS51186">
    <property type="entry name" value="GNAT"/>
    <property type="match status" value="1"/>
</dbReference>
<dbReference type="InterPro" id="IPR051556">
    <property type="entry name" value="N-term/lysine_N-AcTrnsfr"/>
</dbReference>
<evidence type="ECO:0000256" key="1">
    <source>
        <dbReference type="ARBA" id="ARBA00022679"/>
    </source>
</evidence>
<evidence type="ECO:0000259" key="3">
    <source>
        <dbReference type="PROSITE" id="PS51186"/>
    </source>
</evidence>
<dbReference type="Pfam" id="PF00583">
    <property type="entry name" value="Acetyltransf_1"/>
    <property type="match status" value="1"/>
</dbReference>
<reference evidence="4 5" key="1">
    <citation type="submission" date="2020-08" db="EMBL/GenBank/DDBJ databases">
        <title>Genome public.</title>
        <authorList>
            <person name="Liu C."/>
            <person name="Sun Q."/>
        </authorList>
    </citation>
    <scope>NUCLEOTIDE SEQUENCE [LARGE SCALE GENOMIC DNA]</scope>
    <source>
        <strain evidence="4 5">NSJ-10</strain>
    </source>
</reference>
<dbReference type="Proteomes" id="UP000615234">
    <property type="component" value="Unassembled WGS sequence"/>
</dbReference>
<dbReference type="GO" id="GO:0005840">
    <property type="term" value="C:ribosome"/>
    <property type="evidence" value="ECO:0007669"/>
    <property type="project" value="UniProtKB-KW"/>
</dbReference>
<dbReference type="EMBL" id="JACOOX010000001">
    <property type="protein sequence ID" value="MBC5661767.1"/>
    <property type="molecule type" value="Genomic_DNA"/>
</dbReference>
<sequence>MSNSVSDGGAAGPYLDNIEIREGDEEQLLDIVSLGEKVFMSSWNEQMVATSMYGTYDTVLTAVDTTKDDKVVGYCIFTAPCEDCELLRIAVDKDYRKCGIGHRLMKEMIRMCVEDNGEKIFLEVRESNDAAISMYESLGFDEISRRKDYYKKPTEDAVIMELKCSHS</sequence>
<protein>
    <submittedName>
        <fullName evidence="4">Ribosomal protein S18-alanine N-acetyltransferase</fullName>
    </submittedName>
</protein>
<dbReference type="InterPro" id="IPR000182">
    <property type="entry name" value="GNAT_dom"/>
</dbReference>